<protein>
    <submittedName>
        <fullName evidence="3">Uncharacterized protein</fullName>
    </submittedName>
</protein>
<gene>
    <name evidence="3" type="ORF">VF00_C0001G0128</name>
</gene>
<keyword evidence="2" id="KW-0812">Transmembrane</keyword>
<accession>A0A0G1X7P0</accession>
<feature type="region of interest" description="Disordered" evidence="1">
    <location>
        <begin position="1"/>
        <end position="36"/>
    </location>
</feature>
<organism evidence="3 4">
    <name type="scientific">candidate division Kazan bacterium GW2011_GWB1_52_7</name>
    <dbReference type="NCBI Taxonomy" id="1620414"/>
    <lineage>
        <taxon>Bacteria</taxon>
        <taxon>Bacteria division Kazan-3B-28</taxon>
    </lineage>
</organism>
<feature type="transmembrane region" description="Helical" evidence="2">
    <location>
        <begin position="87"/>
        <end position="107"/>
    </location>
</feature>
<evidence type="ECO:0000256" key="2">
    <source>
        <dbReference type="SAM" id="Phobius"/>
    </source>
</evidence>
<dbReference type="Proteomes" id="UP000034913">
    <property type="component" value="Unassembled WGS sequence"/>
</dbReference>
<evidence type="ECO:0000256" key="1">
    <source>
        <dbReference type="SAM" id="MobiDB-lite"/>
    </source>
</evidence>
<reference evidence="3 4" key="1">
    <citation type="journal article" date="2015" name="Nature">
        <title>rRNA introns, odd ribosomes, and small enigmatic genomes across a large radiation of phyla.</title>
        <authorList>
            <person name="Brown C.T."/>
            <person name="Hug L.A."/>
            <person name="Thomas B.C."/>
            <person name="Sharon I."/>
            <person name="Castelle C.J."/>
            <person name="Singh A."/>
            <person name="Wilkins M.J."/>
            <person name="Williams K.H."/>
            <person name="Banfield J.F."/>
        </authorList>
    </citation>
    <scope>NUCLEOTIDE SEQUENCE [LARGE SCALE GENOMIC DNA]</scope>
</reference>
<keyword evidence="2" id="KW-1133">Transmembrane helix</keyword>
<sequence length="272" mass="30368">MMADVDNTTPAGLTPATDMPAAEEARTTVPELATDVDNEQRPAGDEIVRRLQLHLRRRGPRVLMFIGSVLFWLVVTSALPLWGWIPVWLWCIASAAIMSIGFFALVYDYPRVSWIIVSRITLGILALGLINLAIGQIHTREVTASGVYVAQDGRLQVVVPSGQVVTVPLSRVYARADAQPLGYPLEQNPAEIRTRWDGIQRKVAVVIFYHATEEKADVRAQWARPWVREKPISDLFHDDLEQIVASYRDDADAFVVRVKEELGVTVHPPADK</sequence>
<dbReference type="EMBL" id="LCRB01000001">
    <property type="protein sequence ID" value="KKW27193.1"/>
    <property type="molecule type" value="Genomic_DNA"/>
</dbReference>
<feature type="transmembrane region" description="Helical" evidence="2">
    <location>
        <begin position="62"/>
        <end position="81"/>
    </location>
</feature>
<dbReference type="AlphaFoldDB" id="A0A0G1X7P0"/>
<name>A0A0G1X7P0_UNCK3</name>
<proteinExistence type="predicted"/>
<feature type="transmembrane region" description="Helical" evidence="2">
    <location>
        <begin position="114"/>
        <end position="134"/>
    </location>
</feature>
<comment type="caution">
    <text evidence="3">The sequence shown here is derived from an EMBL/GenBank/DDBJ whole genome shotgun (WGS) entry which is preliminary data.</text>
</comment>
<evidence type="ECO:0000313" key="3">
    <source>
        <dbReference type="EMBL" id="KKW27193.1"/>
    </source>
</evidence>
<keyword evidence="2" id="KW-0472">Membrane</keyword>
<evidence type="ECO:0000313" key="4">
    <source>
        <dbReference type="Proteomes" id="UP000034913"/>
    </source>
</evidence>
<feature type="compositionally biased region" description="Polar residues" evidence="1">
    <location>
        <begin position="1"/>
        <end position="11"/>
    </location>
</feature>